<evidence type="ECO:0000313" key="11">
    <source>
        <dbReference type="EMBL" id="AZR06465.1"/>
    </source>
</evidence>
<dbReference type="EMBL" id="CP033905">
    <property type="protein sequence ID" value="AZR06465.1"/>
    <property type="molecule type" value="Genomic_DNA"/>
</dbReference>
<keyword evidence="7 11" id="KW-0012">Acyltransferase</keyword>
<protein>
    <submittedName>
        <fullName evidence="11">Acyltransferase</fullName>
    </submittedName>
</protein>
<dbReference type="RefSeq" id="WP_126919957.1">
    <property type="nucleotide sequence ID" value="NZ_CP033905.1"/>
</dbReference>
<evidence type="ECO:0000256" key="1">
    <source>
        <dbReference type="ARBA" id="ARBA00004651"/>
    </source>
</evidence>
<evidence type="ECO:0000256" key="7">
    <source>
        <dbReference type="ARBA" id="ARBA00023315"/>
    </source>
</evidence>
<keyword evidence="5 9" id="KW-1133">Transmembrane helix</keyword>
<comment type="subcellular location">
    <subcellularLocation>
        <location evidence="1">Cell membrane</location>
        <topology evidence="1">Multi-pass membrane protein</topology>
    </subcellularLocation>
</comment>
<feature type="transmembrane region" description="Helical" evidence="9">
    <location>
        <begin position="365"/>
        <end position="386"/>
    </location>
</feature>
<dbReference type="SUPFAM" id="SSF52266">
    <property type="entry name" value="SGNH hydrolase"/>
    <property type="match status" value="1"/>
</dbReference>
<feature type="transmembrane region" description="Helical" evidence="9">
    <location>
        <begin position="414"/>
        <end position="435"/>
    </location>
</feature>
<evidence type="ECO:0000259" key="10">
    <source>
        <dbReference type="Pfam" id="PF01757"/>
    </source>
</evidence>
<evidence type="ECO:0000256" key="5">
    <source>
        <dbReference type="ARBA" id="ARBA00022989"/>
    </source>
</evidence>
<feature type="transmembrane region" description="Helical" evidence="9">
    <location>
        <begin position="113"/>
        <end position="132"/>
    </location>
</feature>
<feature type="transmembrane region" description="Helical" evidence="9">
    <location>
        <begin position="294"/>
        <end position="317"/>
    </location>
</feature>
<dbReference type="InterPro" id="IPR002656">
    <property type="entry name" value="Acyl_transf_3_dom"/>
</dbReference>
<dbReference type="PANTHER" id="PTHR23028:SF53">
    <property type="entry name" value="ACYL_TRANSF_3 DOMAIN-CONTAINING PROTEIN"/>
    <property type="match status" value="1"/>
</dbReference>
<dbReference type="Gene3D" id="3.40.50.1110">
    <property type="entry name" value="SGNH hydrolase"/>
    <property type="match status" value="1"/>
</dbReference>
<dbReference type="InterPro" id="IPR050879">
    <property type="entry name" value="Acyltransferase_3"/>
</dbReference>
<feature type="transmembrane region" description="Helical" evidence="9">
    <location>
        <begin position="232"/>
        <end position="252"/>
    </location>
</feature>
<feature type="transmembrane region" description="Helical" evidence="9">
    <location>
        <begin position="71"/>
        <end position="92"/>
    </location>
</feature>
<feature type="transmembrane region" description="Helical" evidence="9">
    <location>
        <begin position="44"/>
        <end position="65"/>
    </location>
</feature>
<evidence type="ECO:0000256" key="2">
    <source>
        <dbReference type="ARBA" id="ARBA00022475"/>
    </source>
</evidence>
<dbReference type="Pfam" id="PF01757">
    <property type="entry name" value="Acyl_transf_3"/>
    <property type="match status" value="1"/>
</dbReference>
<evidence type="ECO:0000256" key="4">
    <source>
        <dbReference type="ARBA" id="ARBA00022692"/>
    </source>
</evidence>
<sequence>MSYGLRTPRPVSAKGGGQANKEPAHRPGPRQRTARSTMADHGGYIRGLDGLRALAVTAVIAYHVFPGVVQGGFLGVDVFFVISGFLITTLLLREEREHGYINLKAFWQRRIRRLIPALVALILMVVPSALLIHRDLLVGVRRQVAGALTFSTNWLEIAHGSSYFDQTTPNLFKNFWSLAIEEQFYLFWPLIMLVVLALMPNWRARLALASALALTSGGLMMVLYNGKNLTTLYYGTHTHMFGLAIGIGLAFLWADPDGSVLARESWRRYHSWCGWAALAVLLGFMFAMPDTGPWAYMGGMFLASLLAAVVIAATIAPGSVLGLIGDSCALRWIGTRSYGLYLWHWPILVMAAVAFPTAFGSLAYALRSLLALALTAAICEMSYRYLETPVRRHGIRASGMWAYDVVRRSVAGKVASGVVAAALVVTLVGLIVAPAKSQTQLMIERHEGLTSESVGESVGGDASSETEESAAAAESARAPAELSPDLDASMPKWPEVTAIGDSMVVASKTGLEHAMPGMGFVARSNLKWSDALGVVNNALAKGAIGRAVIVHYGTNAGVPDEREVRKVIDALGPDRMVLLVNLYSASTFIGEANASLAKVADEYANVMLVDWHAAAAANPDLLQVDATHTSIAGANFYGNLMKESLEKFSAELKLKKEA</sequence>
<dbReference type="InterPro" id="IPR036514">
    <property type="entry name" value="SGNH_hydro_sf"/>
</dbReference>
<evidence type="ECO:0000256" key="8">
    <source>
        <dbReference type="SAM" id="MobiDB-lite"/>
    </source>
</evidence>
<dbReference type="GO" id="GO:0016747">
    <property type="term" value="F:acyltransferase activity, transferring groups other than amino-acyl groups"/>
    <property type="evidence" value="ECO:0007669"/>
    <property type="project" value="InterPro"/>
</dbReference>
<feature type="transmembrane region" description="Helical" evidence="9">
    <location>
        <begin position="272"/>
        <end position="288"/>
    </location>
</feature>
<keyword evidence="2" id="KW-1003">Cell membrane</keyword>
<dbReference type="PANTHER" id="PTHR23028">
    <property type="entry name" value="ACETYLTRANSFERASE"/>
    <property type="match status" value="1"/>
</dbReference>
<evidence type="ECO:0000256" key="6">
    <source>
        <dbReference type="ARBA" id="ARBA00023136"/>
    </source>
</evidence>
<keyword evidence="3 11" id="KW-0808">Transferase</keyword>
<dbReference type="AlphaFoldDB" id="A0A3Q9GLR4"/>
<feature type="transmembrane region" description="Helical" evidence="9">
    <location>
        <begin position="338"/>
        <end position="359"/>
    </location>
</feature>
<accession>A0A3Q9GLR4</accession>
<feature type="transmembrane region" description="Helical" evidence="9">
    <location>
        <begin position="206"/>
        <end position="226"/>
    </location>
</feature>
<evidence type="ECO:0000313" key="12">
    <source>
        <dbReference type="Proteomes" id="UP000275951"/>
    </source>
</evidence>
<reference evidence="11 12" key="1">
    <citation type="submission" date="2018-11" db="EMBL/GenBank/DDBJ databases">
        <title>Multidrug-resistant genes are associated with an 42-kb island TGI1 carrying a complex class 1 integron in a Trueperella pyogenes.</title>
        <authorList>
            <person name="Dong W."/>
        </authorList>
    </citation>
    <scope>NUCLEOTIDE SEQUENCE [LARGE SCALE GENOMIC DNA]</scope>
    <source>
        <strain evidence="11 12">TP4</strain>
    </source>
</reference>
<evidence type="ECO:0000256" key="9">
    <source>
        <dbReference type="SAM" id="Phobius"/>
    </source>
</evidence>
<name>A0A3Q9GLR4_9ACTO</name>
<feature type="region of interest" description="Disordered" evidence="8">
    <location>
        <begin position="1"/>
        <end position="37"/>
    </location>
</feature>
<feature type="transmembrane region" description="Helical" evidence="9">
    <location>
        <begin position="183"/>
        <end position="199"/>
    </location>
</feature>
<keyword evidence="4 9" id="KW-0812">Transmembrane</keyword>
<gene>
    <name evidence="11" type="ORF">EBQ10_03590</name>
</gene>
<organism evidence="11 12">
    <name type="scientific">Trueperella pyogenes</name>
    <dbReference type="NCBI Taxonomy" id="1661"/>
    <lineage>
        <taxon>Bacteria</taxon>
        <taxon>Bacillati</taxon>
        <taxon>Actinomycetota</taxon>
        <taxon>Actinomycetes</taxon>
        <taxon>Actinomycetales</taxon>
        <taxon>Actinomycetaceae</taxon>
        <taxon>Trueperella</taxon>
    </lineage>
</organism>
<proteinExistence type="predicted"/>
<dbReference type="Proteomes" id="UP000275951">
    <property type="component" value="Chromosome"/>
</dbReference>
<evidence type="ECO:0000256" key="3">
    <source>
        <dbReference type="ARBA" id="ARBA00022679"/>
    </source>
</evidence>
<feature type="compositionally biased region" description="Low complexity" evidence="8">
    <location>
        <begin position="469"/>
        <end position="483"/>
    </location>
</feature>
<dbReference type="GO" id="GO:0005886">
    <property type="term" value="C:plasma membrane"/>
    <property type="evidence" value="ECO:0007669"/>
    <property type="project" value="UniProtKB-SubCell"/>
</dbReference>
<feature type="region of interest" description="Disordered" evidence="8">
    <location>
        <begin position="452"/>
        <end position="487"/>
    </location>
</feature>
<dbReference type="GO" id="GO:0009103">
    <property type="term" value="P:lipopolysaccharide biosynthetic process"/>
    <property type="evidence" value="ECO:0007669"/>
    <property type="project" value="TreeGrafter"/>
</dbReference>
<keyword evidence="6 9" id="KW-0472">Membrane</keyword>
<feature type="domain" description="Acyltransferase 3" evidence="10">
    <location>
        <begin position="46"/>
        <end position="379"/>
    </location>
</feature>